<name>A0ABP1YNA6_YERAL</name>
<reference evidence="3 4" key="1">
    <citation type="submission" date="2015-03" db="EMBL/GenBank/DDBJ databases">
        <authorList>
            <consortium name="Pathogen Informatics"/>
            <person name="Murphy D."/>
        </authorList>
    </citation>
    <scope>NUCLEOTIDE SEQUENCE [LARGE SCALE GENOMIC DNA]</scope>
    <source>
        <strain evidence="3 4">IP08791</strain>
    </source>
</reference>
<keyword evidence="4" id="KW-1185">Reference proteome</keyword>
<evidence type="ECO:0000313" key="3">
    <source>
        <dbReference type="EMBL" id="CNK78002.1"/>
    </source>
</evidence>
<dbReference type="RefSeq" id="WP_049603496.1">
    <property type="nucleotide sequence ID" value="NZ_CABHQC010000142.1"/>
</dbReference>
<accession>A0ABP1YNA6</accession>
<sequence length="91" mass="9487">MRTLLALIVAASMGISSVAFAADMVAPTATAPSHSAPVKTVHHEKAKKSMKSDLMKKTDKTAPVQKAQAAPKQHKKTTHSTAPTTATPAVK</sequence>
<feature type="compositionally biased region" description="Basic and acidic residues" evidence="1">
    <location>
        <begin position="50"/>
        <end position="60"/>
    </location>
</feature>
<proteinExistence type="predicted"/>
<evidence type="ECO:0000313" key="4">
    <source>
        <dbReference type="Proteomes" id="UP000038647"/>
    </source>
</evidence>
<feature type="compositionally biased region" description="Basic residues" evidence="1">
    <location>
        <begin position="40"/>
        <end position="49"/>
    </location>
</feature>
<dbReference type="NCBIfam" id="NF033636">
    <property type="entry name" value="acid_shock_Asr"/>
    <property type="match status" value="1"/>
</dbReference>
<feature type="compositionally biased region" description="Low complexity" evidence="1">
    <location>
        <begin position="61"/>
        <end position="71"/>
    </location>
</feature>
<feature type="chain" id="PRO_5045273622" evidence="2">
    <location>
        <begin position="22"/>
        <end position="91"/>
    </location>
</feature>
<organism evidence="3 4">
    <name type="scientific">Yersinia aldovae</name>
    <dbReference type="NCBI Taxonomy" id="29483"/>
    <lineage>
        <taxon>Bacteria</taxon>
        <taxon>Pseudomonadati</taxon>
        <taxon>Pseudomonadota</taxon>
        <taxon>Gammaproteobacteria</taxon>
        <taxon>Enterobacterales</taxon>
        <taxon>Yersiniaceae</taxon>
        <taxon>Yersinia</taxon>
    </lineage>
</organism>
<feature type="region of interest" description="Disordered" evidence="1">
    <location>
        <begin position="30"/>
        <end position="91"/>
    </location>
</feature>
<keyword evidence="2" id="KW-0732">Signal</keyword>
<gene>
    <name evidence="3" type="primary">asr</name>
    <name evidence="3" type="ORF">ERS137966_01243</name>
</gene>
<dbReference type="Proteomes" id="UP000038647">
    <property type="component" value="Unassembled WGS sequence"/>
</dbReference>
<feature type="compositionally biased region" description="Low complexity" evidence="1">
    <location>
        <begin position="79"/>
        <end position="91"/>
    </location>
</feature>
<comment type="caution">
    <text evidence="3">The sequence shown here is derived from an EMBL/GenBank/DDBJ whole genome shotgun (WGS) entry which is preliminary data.</text>
</comment>
<feature type="signal peptide" evidence="2">
    <location>
        <begin position="1"/>
        <end position="21"/>
    </location>
</feature>
<dbReference type="EMBL" id="CQEH01000004">
    <property type="protein sequence ID" value="CNK78002.1"/>
    <property type="molecule type" value="Genomic_DNA"/>
</dbReference>
<protein>
    <submittedName>
        <fullName evidence="3">Acid shock protein</fullName>
    </submittedName>
</protein>
<evidence type="ECO:0000256" key="2">
    <source>
        <dbReference type="SAM" id="SignalP"/>
    </source>
</evidence>
<evidence type="ECO:0000256" key="1">
    <source>
        <dbReference type="SAM" id="MobiDB-lite"/>
    </source>
</evidence>